<keyword evidence="5 7" id="KW-0482">Metalloprotease</keyword>
<evidence type="ECO:0000313" key="10">
    <source>
        <dbReference type="Proteomes" id="UP000784880"/>
    </source>
</evidence>
<accession>A0ABS6JF04</accession>
<dbReference type="PIRSF" id="PIRSF026671">
    <property type="entry name" value="AA_dipeptidase"/>
    <property type="match status" value="1"/>
</dbReference>
<feature type="site" description="Transition state stabilizer" evidence="7">
    <location>
        <position position="88"/>
    </location>
</feature>
<keyword evidence="7 8" id="KW-0224">Dipeptidase</keyword>
<keyword evidence="1 7" id="KW-0645">Protease</keyword>
<dbReference type="HAMAP" id="MF_01924">
    <property type="entry name" value="A_A_dipeptidase"/>
    <property type="match status" value="1"/>
</dbReference>
<evidence type="ECO:0000256" key="6">
    <source>
        <dbReference type="ARBA" id="ARBA00023316"/>
    </source>
</evidence>
<feature type="binding site" evidence="7">
    <location>
        <position position="137"/>
    </location>
    <ligand>
        <name>Zn(2+)</name>
        <dbReference type="ChEBI" id="CHEBI:29105"/>
        <note>catalytic</note>
    </ligand>
</feature>
<organism evidence="9 10">
    <name type="scientific">Evansella tamaricis</name>
    <dbReference type="NCBI Taxonomy" id="2069301"/>
    <lineage>
        <taxon>Bacteria</taxon>
        <taxon>Bacillati</taxon>
        <taxon>Bacillota</taxon>
        <taxon>Bacilli</taxon>
        <taxon>Bacillales</taxon>
        <taxon>Bacillaceae</taxon>
        <taxon>Evansella</taxon>
    </lineage>
</organism>
<comment type="function">
    <text evidence="7 8">Catalyzes hydrolysis of the D-alanyl-D-alanine dipeptide.</text>
</comment>
<reference evidence="9 10" key="1">
    <citation type="submission" date="2021-06" db="EMBL/GenBank/DDBJ databases">
        <title>Bacillus sp. RD4P76, an endophyte from a halophyte.</title>
        <authorList>
            <person name="Sun J.-Q."/>
        </authorList>
    </citation>
    <scope>NUCLEOTIDE SEQUENCE [LARGE SCALE GENOMIC DNA]</scope>
    <source>
        <strain evidence="9 10">CGMCC 1.15917</strain>
    </source>
</reference>
<evidence type="ECO:0000313" key="9">
    <source>
        <dbReference type="EMBL" id="MBU9711975.1"/>
    </source>
</evidence>
<dbReference type="RefSeq" id="WP_217066122.1">
    <property type="nucleotide sequence ID" value="NZ_JAHQCS010000090.1"/>
</dbReference>
<dbReference type="PANTHER" id="PTHR43126:SF2">
    <property type="entry name" value="D-ALANYL-D-ALANINE DIPEPTIDASE"/>
    <property type="match status" value="1"/>
</dbReference>
<protein>
    <recommendedName>
        <fullName evidence="7 8">D-alanyl-D-alanine dipeptidase</fullName>
        <shortName evidence="7 8">D-Ala-D-Ala dipeptidase</shortName>
        <ecNumber evidence="7 8">3.4.13.22</ecNumber>
    </recommendedName>
</protein>
<keyword evidence="2 7" id="KW-0479">Metal-binding</keyword>
<dbReference type="Proteomes" id="UP000784880">
    <property type="component" value="Unassembled WGS sequence"/>
</dbReference>
<proteinExistence type="inferred from homology"/>
<dbReference type="EC" id="3.4.13.22" evidence="7 8"/>
<keyword evidence="4 7" id="KW-0862">Zinc</keyword>
<evidence type="ECO:0000256" key="4">
    <source>
        <dbReference type="ARBA" id="ARBA00022833"/>
    </source>
</evidence>
<keyword evidence="6 8" id="KW-0961">Cell wall biogenesis/degradation</keyword>
<dbReference type="InterPro" id="IPR000755">
    <property type="entry name" value="A_A_dipeptidase"/>
</dbReference>
<name>A0ABS6JF04_9BACI</name>
<evidence type="ECO:0000256" key="1">
    <source>
        <dbReference type="ARBA" id="ARBA00022670"/>
    </source>
</evidence>
<dbReference type="PANTHER" id="PTHR43126">
    <property type="entry name" value="D-ALANYL-D-ALANINE DIPEPTIDASE"/>
    <property type="match status" value="1"/>
</dbReference>
<gene>
    <name evidence="9" type="ORF">KS419_09515</name>
</gene>
<feature type="binding site" evidence="7">
    <location>
        <position position="144"/>
    </location>
    <ligand>
        <name>Zn(2+)</name>
        <dbReference type="ChEBI" id="CHEBI:29105"/>
        <note>catalytic</note>
    </ligand>
</feature>
<keyword evidence="10" id="KW-1185">Reference proteome</keyword>
<dbReference type="Pfam" id="PF01427">
    <property type="entry name" value="Peptidase_M15"/>
    <property type="match status" value="1"/>
</dbReference>
<feature type="binding site" evidence="7">
    <location>
        <position position="214"/>
    </location>
    <ligand>
        <name>Zn(2+)</name>
        <dbReference type="ChEBI" id="CHEBI:29105"/>
        <note>catalytic</note>
    </ligand>
</feature>
<comment type="cofactor">
    <cofactor evidence="7">
        <name>Zn(2+)</name>
        <dbReference type="ChEBI" id="CHEBI:29105"/>
    </cofactor>
    <text evidence="7">Binds 1 zinc ion per subunit.</text>
</comment>
<evidence type="ECO:0000256" key="8">
    <source>
        <dbReference type="PIRNR" id="PIRNR026671"/>
    </source>
</evidence>
<evidence type="ECO:0000256" key="7">
    <source>
        <dbReference type="HAMAP-Rule" id="MF_01924"/>
    </source>
</evidence>
<comment type="caution">
    <text evidence="9">The sequence shown here is derived from an EMBL/GenBank/DDBJ whole genome shotgun (WGS) entry which is preliminary data.</text>
</comment>
<sequence length="248" mass="28486">MDARYKPIPPIQSPTDWASISIYENNEPLVGIRSLNSPKLLVNSMYFLENIPGSLKDCYVREEVVERLIRAAALLPDQYSLLIWDGYRPYKVQNFLYTSFYEKKKNEFPDFNDSQLESLVKKYVSLPSIREFAPSPHLTGGSVDLTIAGSDGNPIEMGTEFDDFSEKASTRFFENLALSKTLHPKEQQALENRRLLYWIMRESGFTSYVHEWWHFDYGNQWHGELSGTGHAKYGVAPAPKISFQDPGK</sequence>
<evidence type="ECO:0000256" key="2">
    <source>
        <dbReference type="ARBA" id="ARBA00022723"/>
    </source>
</evidence>
<comment type="catalytic activity">
    <reaction evidence="7 8">
        <text>D-alanyl-D-alanine + H2O = 2 D-alanine</text>
        <dbReference type="Rhea" id="RHEA:20661"/>
        <dbReference type="ChEBI" id="CHEBI:15377"/>
        <dbReference type="ChEBI" id="CHEBI:57416"/>
        <dbReference type="ChEBI" id="CHEBI:57822"/>
        <dbReference type="EC" id="3.4.13.22"/>
    </reaction>
</comment>
<comment type="similarity">
    <text evidence="7 8">Belongs to the peptidase M15D family.</text>
</comment>
<evidence type="ECO:0000256" key="3">
    <source>
        <dbReference type="ARBA" id="ARBA00022801"/>
    </source>
</evidence>
<dbReference type="CDD" id="cd14843">
    <property type="entry name" value="D-Ala-D-Ala_dipeptidase_like"/>
    <property type="match status" value="1"/>
</dbReference>
<evidence type="ECO:0000256" key="5">
    <source>
        <dbReference type="ARBA" id="ARBA00023049"/>
    </source>
</evidence>
<keyword evidence="3 7" id="KW-0378">Hydrolase</keyword>
<feature type="active site" description="Proton donor/acceptor" evidence="7">
    <location>
        <position position="211"/>
    </location>
</feature>
<dbReference type="EMBL" id="JAHQCS010000090">
    <property type="protein sequence ID" value="MBU9711975.1"/>
    <property type="molecule type" value="Genomic_DNA"/>
</dbReference>